<keyword evidence="1" id="KW-0812">Transmembrane</keyword>
<dbReference type="RefSeq" id="WP_213434659.1">
    <property type="nucleotide sequence ID" value="NZ_AP024545.1"/>
</dbReference>
<dbReference type="InterPro" id="IPR039447">
    <property type="entry name" value="UreH-like_TM_dom"/>
</dbReference>
<gene>
    <name evidence="4" type="ORF">LYSCAS_27630</name>
</gene>
<feature type="transmembrane region" description="Helical" evidence="1">
    <location>
        <begin position="87"/>
        <end position="106"/>
    </location>
</feature>
<dbReference type="PANTHER" id="PTHR42208">
    <property type="entry name" value="HEAVY METAL TRANSPORTER-RELATED"/>
    <property type="match status" value="1"/>
</dbReference>
<name>A0ABM7Q8N4_9GAMM</name>
<proteinExistence type="predicted"/>
<organism evidence="4 5">
    <name type="scientific">Noviluteimonas caseinilytica</name>
    <dbReference type="NCBI Taxonomy" id="2675101"/>
    <lineage>
        <taxon>Bacteria</taxon>
        <taxon>Pseudomonadati</taxon>
        <taxon>Pseudomonadota</taxon>
        <taxon>Gammaproteobacteria</taxon>
        <taxon>Lysobacterales</taxon>
        <taxon>Lysobacteraceae</taxon>
        <taxon>Noviluteimonas</taxon>
    </lineage>
</organism>
<dbReference type="Pfam" id="PF13386">
    <property type="entry name" value="DsbD_2"/>
    <property type="match status" value="1"/>
</dbReference>
<dbReference type="EMBL" id="AP024545">
    <property type="protein sequence ID" value="BCT93739.1"/>
    <property type="molecule type" value="Genomic_DNA"/>
</dbReference>
<reference evidence="4 5" key="1">
    <citation type="submission" date="2021-03" db="EMBL/GenBank/DDBJ databases">
        <title>Complete Genome Sequences of Two Lysobacter Strains Isolated from Sea Water (Lysobacter caseinilyticus) and Soil (Lysobacter helvus) in South Korea.</title>
        <authorList>
            <person name="Watanabe Y."/>
            <person name="Arakawa K."/>
        </authorList>
    </citation>
    <scope>NUCLEOTIDE SEQUENCE [LARGE SCALE GENOMIC DNA]</scope>
    <source>
        <strain evidence="4 5">KVB24</strain>
    </source>
</reference>
<evidence type="ECO:0000313" key="4">
    <source>
        <dbReference type="EMBL" id="BCT93739.1"/>
    </source>
</evidence>
<feature type="transmembrane region" description="Helical" evidence="1">
    <location>
        <begin position="57"/>
        <end position="80"/>
    </location>
</feature>
<feature type="signal peptide" evidence="2">
    <location>
        <begin position="1"/>
        <end position="23"/>
    </location>
</feature>
<evidence type="ECO:0000259" key="3">
    <source>
        <dbReference type="Pfam" id="PF13386"/>
    </source>
</evidence>
<keyword evidence="1" id="KW-1133">Transmembrane helix</keyword>
<evidence type="ECO:0000256" key="2">
    <source>
        <dbReference type="SAM" id="SignalP"/>
    </source>
</evidence>
<feature type="transmembrane region" description="Helical" evidence="1">
    <location>
        <begin position="170"/>
        <end position="190"/>
    </location>
</feature>
<dbReference type="PANTHER" id="PTHR42208:SF1">
    <property type="entry name" value="HEAVY METAL TRANSPORTER"/>
    <property type="match status" value="1"/>
</dbReference>
<protein>
    <recommendedName>
        <fullName evidence="3">Urease accessory protein UreH-like transmembrane domain-containing protein</fullName>
    </recommendedName>
</protein>
<feature type="transmembrane region" description="Helical" evidence="1">
    <location>
        <begin position="137"/>
        <end position="158"/>
    </location>
</feature>
<keyword evidence="1" id="KW-0472">Membrane</keyword>
<feature type="domain" description="Urease accessory protein UreH-like transmembrane" evidence="3">
    <location>
        <begin position="9"/>
        <end position="213"/>
    </location>
</feature>
<keyword evidence="5" id="KW-1185">Reference proteome</keyword>
<dbReference type="Proteomes" id="UP000681317">
    <property type="component" value="Chromosome"/>
</dbReference>
<evidence type="ECO:0000313" key="5">
    <source>
        <dbReference type="Proteomes" id="UP000681317"/>
    </source>
</evidence>
<keyword evidence="2" id="KW-0732">Signal</keyword>
<sequence length="242" mass="25179">MTGLLTLSAALLLGLAASGHCLAMCGGITAALGMATAKDARGRTRPVLLVGYQVGRISSYMLAGVLVASALGALVGLLDIEAVRRTLRVLTALVLLLTALVAFGGLREPGRVIGGNVWRHLAPVGRKLLPVSSLPRAIAFGMVWGWMPCGLVYTVLLLATVQQDAASGAATMLVFGLGTVPAMLIAAFGAHRLARFAALPHARYIAGAMLLLAAILTCAAPWMEHAMPSLYAWLPMLCSTRI</sequence>
<feature type="chain" id="PRO_5046529744" description="Urease accessory protein UreH-like transmembrane domain-containing protein" evidence="2">
    <location>
        <begin position="24"/>
        <end position="242"/>
    </location>
</feature>
<evidence type="ECO:0000256" key="1">
    <source>
        <dbReference type="SAM" id="Phobius"/>
    </source>
</evidence>
<accession>A0ABM7Q8N4</accession>
<feature type="transmembrane region" description="Helical" evidence="1">
    <location>
        <begin position="202"/>
        <end position="223"/>
    </location>
</feature>